<dbReference type="InterPro" id="IPR027589">
    <property type="entry name" value="Choice_anch_B"/>
</dbReference>
<evidence type="ECO:0000256" key="1">
    <source>
        <dbReference type="SAM" id="SignalP"/>
    </source>
</evidence>
<protein>
    <recommendedName>
        <fullName evidence="4">Regulatory P domain-containing protein</fullName>
    </recommendedName>
</protein>
<dbReference type="InterPro" id="IPR013211">
    <property type="entry name" value="LVIVD"/>
</dbReference>
<dbReference type="PANTHER" id="PTHR38787">
    <property type="entry name" value="REGULATORY P DOMAIN-CONTAINING PROTEIN"/>
    <property type="match status" value="1"/>
</dbReference>
<dbReference type="NCBIfam" id="TIGR04312">
    <property type="entry name" value="choice_anch_B"/>
    <property type="match status" value="1"/>
</dbReference>
<dbReference type="SUPFAM" id="SSF51004">
    <property type="entry name" value="C-terminal (heme d1) domain of cytochrome cd1-nitrite reductase"/>
    <property type="match status" value="1"/>
</dbReference>
<dbReference type="STRING" id="1531966.A0A0A1TDM6"/>
<keyword evidence="3" id="KW-1185">Reference proteome</keyword>
<organism evidence="2 3">
    <name type="scientific">[Torrubiella] hemipterigena</name>
    <dbReference type="NCBI Taxonomy" id="1531966"/>
    <lineage>
        <taxon>Eukaryota</taxon>
        <taxon>Fungi</taxon>
        <taxon>Dikarya</taxon>
        <taxon>Ascomycota</taxon>
        <taxon>Pezizomycotina</taxon>
        <taxon>Sordariomycetes</taxon>
        <taxon>Hypocreomycetidae</taxon>
        <taxon>Hypocreales</taxon>
        <taxon>Clavicipitaceae</taxon>
        <taxon>Clavicipitaceae incertae sedis</taxon>
        <taxon>'Torrubiella' clade</taxon>
    </lineage>
</organism>
<dbReference type="OrthoDB" id="2099887at2759"/>
<sequence length="455" mass="50033">MKFSLLTSAVLASTVTASAPMMEMQASSKMQEMMSHKTAHREAQRAKGVFDIDRYASSNATKCVNGKAGEYSCNNIDLLDHLTYQQQGSNEREGNDIWGWTSPDGREFAIVGHSDGTGFVEVLPGGQLKFIARLPTQTGSSIWRDMKVIDHHVYIGSEAQGHGVQIFDLNKLLDIKTPKTFDIKKDLTALYTGVGSSHNIVANPETKSIFIVGAGRNGGCTASNGGLVMLDVADPSKPKLTGCNGKDGYVHDAQCVVYRGVDKKFQGHEICFGYNEDTLTIYDVTNRTSSAIISRVTYDGFNGKGAYTHQGWNIDKDFKYLLLDDEQDEMKRAGVGQDSHTTTYIFDISSLANPTYTGQYKSPIQSIDHNQYIIDGISYQANYGSGLRVVDARSVLQDPTGAQMTELANFDCYPEDDDDSKAEFFGAWSVYPYFKSGTVVINCIERGLFALKVNI</sequence>
<dbReference type="PANTHER" id="PTHR38787:SF3">
    <property type="entry name" value="REGULATORY P DOMAIN-CONTAINING PROTEIN"/>
    <property type="match status" value="1"/>
</dbReference>
<evidence type="ECO:0008006" key="4">
    <source>
        <dbReference type="Google" id="ProtNLM"/>
    </source>
</evidence>
<dbReference type="Pfam" id="PF08309">
    <property type="entry name" value="LVIVD"/>
    <property type="match status" value="1"/>
</dbReference>
<name>A0A0A1TDM6_9HYPO</name>
<feature type="signal peptide" evidence="1">
    <location>
        <begin position="1"/>
        <end position="17"/>
    </location>
</feature>
<reference evidence="2 3" key="1">
    <citation type="journal article" date="2015" name="Genome Announc.">
        <title>Draft Genome Sequence and Gene Annotation of the Entomopathogenic Fungus Verticillium hemipterigenum.</title>
        <authorList>
            <person name="Horn F."/>
            <person name="Habel A."/>
            <person name="Scharf D.H."/>
            <person name="Dworschak J."/>
            <person name="Brakhage A.A."/>
            <person name="Guthke R."/>
            <person name="Hertweck C."/>
            <person name="Linde J."/>
        </authorList>
    </citation>
    <scope>NUCLEOTIDE SEQUENCE [LARGE SCALE GENOMIC DNA]</scope>
</reference>
<proteinExistence type="predicted"/>
<dbReference type="GO" id="GO:0005576">
    <property type="term" value="C:extracellular region"/>
    <property type="evidence" value="ECO:0007669"/>
    <property type="project" value="TreeGrafter"/>
</dbReference>
<evidence type="ECO:0000313" key="2">
    <source>
        <dbReference type="EMBL" id="CEJ92844.1"/>
    </source>
</evidence>
<keyword evidence="1" id="KW-0732">Signal</keyword>
<feature type="chain" id="PRO_5001979270" description="Regulatory P domain-containing protein" evidence="1">
    <location>
        <begin position="18"/>
        <end position="455"/>
    </location>
</feature>
<evidence type="ECO:0000313" key="3">
    <source>
        <dbReference type="Proteomes" id="UP000039046"/>
    </source>
</evidence>
<accession>A0A0A1TDM6</accession>
<dbReference type="EMBL" id="CDHN01000005">
    <property type="protein sequence ID" value="CEJ92844.1"/>
    <property type="molecule type" value="Genomic_DNA"/>
</dbReference>
<dbReference type="InterPro" id="IPR011048">
    <property type="entry name" value="Haem_d1_sf"/>
</dbReference>
<dbReference type="HOGENOM" id="CLU_031217_0_0_1"/>
<dbReference type="AlphaFoldDB" id="A0A0A1TDM6"/>
<gene>
    <name evidence="2" type="ORF">VHEMI08472</name>
</gene>
<dbReference type="Proteomes" id="UP000039046">
    <property type="component" value="Unassembled WGS sequence"/>
</dbReference>